<organism evidence="5 6">
    <name type="scientific">Brachionus plicatilis</name>
    <name type="common">Marine rotifer</name>
    <name type="synonym">Brachionus muelleri</name>
    <dbReference type="NCBI Taxonomy" id="10195"/>
    <lineage>
        <taxon>Eukaryota</taxon>
        <taxon>Metazoa</taxon>
        <taxon>Spiralia</taxon>
        <taxon>Gnathifera</taxon>
        <taxon>Rotifera</taxon>
        <taxon>Eurotatoria</taxon>
        <taxon>Monogononta</taxon>
        <taxon>Pseudotrocha</taxon>
        <taxon>Ploima</taxon>
        <taxon>Brachionidae</taxon>
        <taxon>Brachionus</taxon>
    </lineage>
</organism>
<dbReference type="InterPro" id="IPR001356">
    <property type="entry name" value="HD"/>
</dbReference>
<keyword evidence="1 2" id="KW-0371">Homeobox</keyword>
<dbReference type="PROSITE" id="PS50071">
    <property type="entry name" value="HOMEOBOX_2"/>
    <property type="match status" value="1"/>
</dbReference>
<comment type="caution">
    <text evidence="5">The sequence shown here is derived from an EMBL/GenBank/DDBJ whole genome shotgun (WGS) entry which is preliminary data.</text>
</comment>
<gene>
    <name evidence="5" type="ORF">BpHYR1_020872</name>
</gene>
<accession>A0A3M7R238</accession>
<dbReference type="AlphaFoldDB" id="A0A3M7R238"/>
<dbReference type="InterPro" id="IPR009057">
    <property type="entry name" value="Homeodomain-like_sf"/>
</dbReference>
<feature type="compositionally biased region" description="Basic residues" evidence="3">
    <location>
        <begin position="28"/>
        <end position="46"/>
    </location>
</feature>
<feature type="region of interest" description="Disordered" evidence="3">
    <location>
        <begin position="23"/>
        <end position="46"/>
    </location>
</feature>
<feature type="domain" description="Homeobox" evidence="4">
    <location>
        <begin position="42"/>
        <end position="104"/>
    </location>
</feature>
<dbReference type="GO" id="GO:0005634">
    <property type="term" value="C:nucleus"/>
    <property type="evidence" value="ECO:0007669"/>
    <property type="project" value="UniProtKB-SubCell"/>
</dbReference>
<proteinExistence type="predicted"/>
<name>A0A3M7R238_BRAPC</name>
<comment type="subcellular location">
    <subcellularLocation>
        <location evidence="1 2">Nucleus</location>
    </subcellularLocation>
</comment>
<feature type="non-terminal residue" evidence="5">
    <location>
        <position position="188"/>
    </location>
</feature>
<protein>
    <recommendedName>
        <fullName evidence="4">Homeobox domain-containing protein</fullName>
    </recommendedName>
</protein>
<evidence type="ECO:0000259" key="4">
    <source>
        <dbReference type="PROSITE" id="PS50071"/>
    </source>
</evidence>
<keyword evidence="1 2" id="KW-0539">Nucleus</keyword>
<dbReference type="CDD" id="cd00086">
    <property type="entry name" value="homeodomain"/>
    <property type="match status" value="1"/>
</dbReference>
<feature type="region of interest" description="Disordered" evidence="3">
    <location>
        <begin position="137"/>
        <end position="169"/>
    </location>
</feature>
<dbReference type="Gene3D" id="1.10.10.60">
    <property type="entry name" value="Homeodomain-like"/>
    <property type="match status" value="1"/>
</dbReference>
<evidence type="ECO:0000313" key="5">
    <source>
        <dbReference type="EMBL" id="RNA17636.1"/>
    </source>
</evidence>
<evidence type="ECO:0000313" key="6">
    <source>
        <dbReference type="Proteomes" id="UP000276133"/>
    </source>
</evidence>
<keyword evidence="1 2" id="KW-0238">DNA-binding</keyword>
<dbReference type="EMBL" id="REGN01004411">
    <property type="protein sequence ID" value="RNA17636.1"/>
    <property type="molecule type" value="Genomic_DNA"/>
</dbReference>
<dbReference type="SUPFAM" id="SSF46689">
    <property type="entry name" value="Homeodomain-like"/>
    <property type="match status" value="1"/>
</dbReference>
<keyword evidence="6" id="KW-1185">Reference proteome</keyword>
<feature type="DNA-binding region" description="Homeobox" evidence="1">
    <location>
        <begin position="44"/>
        <end position="105"/>
    </location>
</feature>
<evidence type="ECO:0000256" key="2">
    <source>
        <dbReference type="RuleBase" id="RU000682"/>
    </source>
</evidence>
<dbReference type="Proteomes" id="UP000276133">
    <property type="component" value="Unassembled WGS sequence"/>
</dbReference>
<sequence>MNGNFRKSKSNETLASLAKKITGNSFVRKSRKHPTTTGRKRKGTRGRKSIFDKNDLIYLNTYYERKNKPNHSDINNIILYLECRYQKQQIRNWFSNKRFKEKSLMNMQNLEMNIDIKEEADQNTRKSKEFFETIETRDDDNLSTNIDEEEVFSSEKTDGEISDSVMEDSEILCSELDDEEVIRSEKED</sequence>
<reference evidence="5 6" key="1">
    <citation type="journal article" date="2018" name="Sci. Rep.">
        <title>Genomic signatures of local adaptation to the degree of environmental predictability in rotifers.</title>
        <authorList>
            <person name="Franch-Gras L."/>
            <person name="Hahn C."/>
            <person name="Garcia-Roger E.M."/>
            <person name="Carmona M.J."/>
            <person name="Serra M."/>
            <person name="Gomez A."/>
        </authorList>
    </citation>
    <scope>NUCLEOTIDE SEQUENCE [LARGE SCALE GENOMIC DNA]</scope>
    <source>
        <strain evidence="5">HYR1</strain>
    </source>
</reference>
<dbReference type="SMART" id="SM00389">
    <property type="entry name" value="HOX"/>
    <property type="match status" value="1"/>
</dbReference>
<evidence type="ECO:0000256" key="1">
    <source>
        <dbReference type="PROSITE-ProRule" id="PRU00108"/>
    </source>
</evidence>
<dbReference type="Pfam" id="PF00046">
    <property type="entry name" value="Homeodomain"/>
    <property type="match status" value="1"/>
</dbReference>
<dbReference type="GO" id="GO:0003677">
    <property type="term" value="F:DNA binding"/>
    <property type="evidence" value="ECO:0007669"/>
    <property type="project" value="UniProtKB-UniRule"/>
</dbReference>
<evidence type="ECO:0000256" key="3">
    <source>
        <dbReference type="SAM" id="MobiDB-lite"/>
    </source>
</evidence>